<evidence type="ECO:0000256" key="11">
    <source>
        <dbReference type="SAM" id="Phobius"/>
    </source>
</evidence>
<evidence type="ECO:0000256" key="8">
    <source>
        <dbReference type="ARBA" id="ARBA00023136"/>
    </source>
</evidence>
<dbReference type="Proteomes" id="UP000273083">
    <property type="component" value="Unassembled WGS sequence"/>
</dbReference>
<dbReference type="EMBL" id="RJVG01000001">
    <property type="protein sequence ID" value="ROR31643.1"/>
    <property type="molecule type" value="Genomic_DNA"/>
</dbReference>
<dbReference type="InterPro" id="IPR004513">
    <property type="entry name" value="FtsX"/>
</dbReference>
<feature type="transmembrane region" description="Helical" evidence="11">
    <location>
        <begin position="21"/>
        <end position="45"/>
    </location>
</feature>
<evidence type="ECO:0000256" key="2">
    <source>
        <dbReference type="ARBA" id="ARBA00007379"/>
    </source>
</evidence>
<reference evidence="14 15" key="1">
    <citation type="submission" date="2018-11" db="EMBL/GenBank/DDBJ databases">
        <title>Genomic Encyclopedia of Type Strains, Phase IV (KMG-IV): sequencing the most valuable type-strain genomes for metagenomic binning, comparative biology and taxonomic classification.</title>
        <authorList>
            <person name="Goeker M."/>
        </authorList>
    </citation>
    <scope>NUCLEOTIDE SEQUENCE [LARGE SCALE GENOMIC DNA]</scope>
    <source>
        <strain evidence="14 15">DSM 26537</strain>
    </source>
</reference>
<comment type="function">
    <text evidence="10">Part of the ABC transporter FtsEX involved in asymmetric cellular division facilitating the initiation of sporulation.</text>
</comment>
<name>A0A3N1XYG2_9FIRM</name>
<feature type="transmembrane region" description="Helical" evidence="11">
    <location>
        <begin position="276"/>
        <end position="296"/>
    </location>
</feature>
<dbReference type="AlphaFoldDB" id="A0A3N1XYG2"/>
<dbReference type="InterPro" id="IPR058204">
    <property type="entry name" value="FtsX_firmicutes-type"/>
</dbReference>
<feature type="domain" description="ABC3 transporter permease C-terminal" evidence="12">
    <location>
        <begin position="178"/>
        <end position="298"/>
    </location>
</feature>
<comment type="similarity">
    <text evidence="2 10">Belongs to the ABC-4 integral membrane protein family. FtsX subfamily.</text>
</comment>
<comment type="subcellular location">
    <subcellularLocation>
        <location evidence="1">Cell membrane</location>
        <topology evidence="1">Multi-pass membrane protein</topology>
    </subcellularLocation>
</comment>
<dbReference type="InterPro" id="IPR003838">
    <property type="entry name" value="ABC3_permease_C"/>
</dbReference>
<evidence type="ECO:0000256" key="6">
    <source>
        <dbReference type="ARBA" id="ARBA00022692"/>
    </source>
</evidence>
<gene>
    <name evidence="14" type="ORF">EDD66_101261</name>
</gene>
<comment type="caution">
    <text evidence="14">The sequence shown here is derived from an EMBL/GenBank/DDBJ whole genome shotgun (WGS) entry which is preliminary data.</text>
</comment>
<evidence type="ECO:0000259" key="12">
    <source>
        <dbReference type="Pfam" id="PF02687"/>
    </source>
</evidence>
<feature type="transmembrane region" description="Helical" evidence="11">
    <location>
        <begin position="222"/>
        <end position="246"/>
    </location>
</feature>
<evidence type="ECO:0000259" key="13">
    <source>
        <dbReference type="Pfam" id="PF18075"/>
    </source>
</evidence>
<proteinExistence type="inferred from homology"/>
<dbReference type="Pfam" id="PF18075">
    <property type="entry name" value="FtsX_ECD"/>
    <property type="match status" value="1"/>
</dbReference>
<dbReference type="RefSeq" id="WP_123607736.1">
    <property type="nucleotide sequence ID" value="NZ_RJVG01000001.1"/>
</dbReference>
<keyword evidence="15" id="KW-1185">Reference proteome</keyword>
<dbReference type="PANTHER" id="PTHR47755:SF1">
    <property type="entry name" value="CELL DIVISION PROTEIN FTSX"/>
    <property type="match status" value="1"/>
</dbReference>
<evidence type="ECO:0000256" key="10">
    <source>
        <dbReference type="PIRNR" id="PIRNR003097"/>
    </source>
</evidence>
<evidence type="ECO:0000256" key="3">
    <source>
        <dbReference type="ARBA" id="ARBA00021907"/>
    </source>
</evidence>
<organism evidence="14 15">
    <name type="scientific">Mobilisporobacter senegalensis</name>
    <dbReference type="NCBI Taxonomy" id="1329262"/>
    <lineage>
        <taxon>Bacteria</taxon>
        <taxon>Bacillati</taxon>
        <taxon>Bacillota</taxon>
        <taxon>Clostridia</taxon>
        <taxon>Lachnospirales</taxon>
        <taxon>Lachnospiraceae</taxon>
        <taxon>Mobilisporobacter</taxon>
    </lineage>
</organism>
<dbReference type="PROSITE" id="PS51257">
    <property type="entry name" value="PROKAR_LIPOPROTEIN"/>
    <property type="match status" value="1"/>
</dbReference>
<feature type="domain" description="FtsX extracellular" evidence="13">
    <location>
        <begin position="59"/>
        <end position="155"/>
    </location>
</feature>
<keyword evidence="6 11" id="KW-0812">Transmembrane</keyword>
<dbReference type="GO" id="GO:0051301">
    <property type="term" value="P:cell division"/>
    <property type="evidence" value="ECO:0007669"/>
    <property type="project" value="UniProtKB-KW"/>
</dbReference>
<keyword evidence="4 10" id="KW-1003">Cell membrane</keyword>
<evidence type="ECO:0000313" key="14">
    <source>
        <dbReference type="EMBL" id="ROR31643.1"/>
    </source>
</evidence>
<dbReference type="Gene3D" id="3.30.70.3040">
    <property type="match status" value="1"/>
</dbReference>
<keyword evidence="5 10" id="KW-0132">Cell division</keyword>
<keyword evidence="8 10" id="KW-0472">Membrane</keyword>
<dbReference type="OrthoDB" id="9812531at2"/>
<evidence type="ECO:0000256" key="4">
    <source>
        <dbReference type="ARBA" id="ARBA00022475"/>
    </source>
</evidence>
<evidence type="ECO:0000256" key="7">
    <source>
        <dbReference type="ARBA" id="ARBA00022989"/>
    </source>
</evidence>
<sequence>MKIRTLTYAIKQGLKNIKRNRMFSLASVGTIMACLFLFGIFYFIIVNFQHMIKTAETSVGVTVFFDEGISQEQITLIGDKIKERTEVSKINFISAEEAWENFKDEYFKGEEDLTDTFADDNPLADSASYEIYLNDVSMQPSLVKYVNAIDGVRQVNSSDTTATSLSNINILVGYISVAIIIILIAVSVFLISTTVTMGISVRKDEISIMKLIGATDFFIRSPFIVEGIIIGLIGATLPLIGLYFIYNKAISYISEKFNVLSGILSFLDVNNVFSTLIPISMLIGVGIGFFGSFLTVRKHLRV</sequence>
<accession>A0A3N1XYG2</accession>
<dbReference type="PIRSF" id="PIRSF003097">
    <property type="entry name" value="FtsX"/>
    <property type="match status" value="1"/>
</dbReference>
<evidence type="ECO:0000256" key="1">
    <source>
        <dbReference type="ARBA" id="ARBA00004651"/>
    </source>
</evidence>
<dbReference type="GO" id="GO:0005886">
    <property type="term" value="C:plasma membrane"/>
    <property type="evidence" value="ECO:0007669"/>
    <property type="project" value="UniProtKB-SubCell"/>
</dbReference>
<evidence type="ECO:0000256" key="9">
    <source>
        <dbReference type="ARBA" id="ARBA00023306"/>
    </source>
</evidence>
<dbReference type="NCBIfam" id="NF038347">
    <property type="entry name" value="FtsX_Gpos"/>
    <property type="match status" value="1"/>
</dbReference>
<evidence type="ECO:0000313" key="15">
    <source>
        <dbReference type="Proteomes" id="UP000273083"/>
    </source>
</evidence>
<keyword evidence="9 10" id="KW-0131">Cell cycle</keyword>
<dbReference type="Pfam" id="PF02687">
    <property type="entry name" value="FtsX"/>
    <property type="match status" value="1"/>
</dbReference>
<evidence type="ECO:0000256" key="5">
    <source>
        <dbReference type="ARBA" id="ARBA00022618"/>
    </source>
</evidence>
<keyword evidence="7 11" id="KW-1133">Transmembrane helix</keyword>
<feature type="transmembrane region" description="Helical" evidence="11">
    <location>
        <begin position="171"/>
        <end position="201"/>
    </location>
</feature>
<dbReference type="PANTHER" id="PTHR47755">
    <property type="entry name" value="CELL DIVISION PROTEIN FTSX"/>
    <property type="match status" value="1"/>
</dbReference>
<dbReference type="InterPro" id="IPR040690">
    <property type="entry name" value="FtsX_ECD"/>
</dbReference>
<protein>
    <recommendedName>
        <fullName evidence="3 10">Cell division protein FtsX</fullName>
    </recommendedName>
</protein>